<dbReference type="Pfam" id="PF00545">
    <property type="entry name" value="Ribonuclease"/>
    <property type="match status" value="1"/>
</dbReference>
<keyword evidence="6" id="KW-1185">Reference proteome</keyword>
<evidence type="ECO:0000313" key="6">
    <source>
        <dbReference type="Proteomes" id="UP000434172"/>
    </source>
</evidence>
<protein>
    <submittedName>
        <fullName evidence="5">Hirsutellin a toxin</fullName>
    </submittedName>
</protein>
<dbReference type="OrthoDB" id="4470832at2759"/>
<gene>
    <name evidence="5" type="ORF">GQ607_007484</name>
</gene>
<feature type="signal peptide" evidence="4">
    <location>
        <begin position="1"/>
        <end position="19"/>
    </location>
</feature>
<organism evidence="5 6">
    <name type="scientific">Colletotrichum asianum</name>
    <dbReference type="NCBI Taxonomy" id="702518"/>
    <lineage>
        <taxon>Eukaryota</taxon>
        <taxon>Fungi</taxon>
        <taxon>Dikarya</taxon>
        <taxon>Ascomycota</taxon>
        <taxon>Pezizomycotina</taxon>
        <taxon>Sordariomycetes</taxon>
        <taxon>Hypocreomycetidae</taxon>
        <taxon>Glomerellales</taxon>
        <taxon>Glomerellaceae</taxon>
        <taxon>Colletotrichum</taxon>
        <taxon>Colletotrichum gloeosporioides species complex</taxon>
    </lineage>
</organism>
<keyword evidence="1" id="KW-0540">Nuclease</keyword>
<dbReference type="InterPro" id="IPR000026">
    <property type="entry name" value="N1-like"/>
</dbReference>
<dbReference type="GO" id="GO:0004521">
    <property type="term" value="F:RNA endonuclease activity"/>
    <property type="evidence" value="ECO:0007669"/>
    <property type="project" value="InterPro"/>
</dbReference>
<evidence type="ECO:0000256" key="3">
    <source>
        <dbReference type="SAM" id="MobiDB-lite"/>
    </source>
</evidence>
<comment type="caution">
    <text evidence="5">The sequence shown here is derived from an EMBL/GenBank/DDBJ whole genome shotgun (WGS) entry which is preliminary data.</text>
</comment>
<name>A0A8H3WIF0_9PEZI</name>
<proteinExistence type="predicted"/>
<feature type="region of interest" description="Disordered" evidence="3">
    <location>
        <begin position="28"/>
        <end position="53"/>
    </location>
</feature>
<dbReference type="GO" id="GO:0016787">
    <property type="term" value="F:hydrolase activity"/>
    <property type="evidence" value="ECO:0007669"/>
    <property type="project" value="UniProtKB-KW"/>
</dbReference>
<feature type="compositionally biased region" description="Low complexity" evidence="3">
    <location>
        <begin position="31"/>
        <end position="47"/>
    </location>
</feature>
<dbReference type="Proteomes" id="UP000434172">
    <property type="component" value="Unassembled WGS sequence"/>
</dbReference>
<dbReference type="InterPro" id="IPR016191">
    <property type="entry name" value="Ribonuclease/ribotoxin"/>
</dbReference>
<sequence length="175" mass="19262">MHFIKTLIPLALFTVPILAVPTPATENGLEARAPPKSAPKQAPKKPATVTCTPTKSEAKEKKFVVEIEKVKIEATNAGFAAGKSSYPHVFGNQEKINWGVEACTSGKPTLYEYPVFWQGYKGAVWQKDEKVKNQNVSPLRVVYANSKGSVVYCGVMTHVEVSKDYRGSKEFKKCV</sequence>
<evidence type="ECO:0000256" key="4">
    <source>
        <dbReference type="SAM" id="SignalP"/>
    </source>
</evidence>
<accession>A0A8H3WIF0</accession>
<reference evidence="5 6" key="1">
    <citation type="submission" date="2019-12" db="EMBL/GenBank/DDBJ databases">
        <title>A genome sequence resource for the geographically widespread anthracnose pathogen Colletotrichum asianum.</title>
        <authorList>
            <person name="Meng Y."/>
        </authorList>
    </citation>
    <scope>NUCLEOTIDE SEQUENCE [LARGE SCALE GENOMIC DNA]</scope>
    <source>
        <strain evidence="5 6">ICMP 18580</strain>
    </source>
</reference>
<feature type="chain" id="PRO_5034833814" evidence="4">
    <location>
        <begin position="20"/>
        <end position="175"/>
    </location>
</feature>
<evidence type="ECO:0000313" key="5">
    <source>
        <dbReference type="EMBL" id="KAF0325157.1"/>
    </source>
</evidence>
<evidence type="ECO:0000256" key="1">
    <source>
        <dbReference type="ARBA" id="ARBA00022722"/>
    </source>
</evidence>
<dbReference type="GO" id="GO:0003723">
    <property type="term" value="F:RNA binding"/>
    <property type="evidence" value="ECO:0007669"/>
    <property type="project" value="InterPro"/>
</dbReference>
<evidence type="ECO:0000256" key="2">
    <source>
        <dbReference type="ARBA" id="ARBA00022801"/>
    </source>
</evidence>
<keyword evidence="4" id="KW-0732">Signal</keyword>
<dbReference type="SUPFAM" id="SSF53933">
    <property type="entry name" value="Microbial ribonucleases"/>
    <property type="match status" value="1"/>
</dbReference>
<dbReference type="EMBL" id="WOWK01000038">
    <property type="protein sequence ID" value="KAF0325157.1"/>
    <property type="molecule type" value="Genomic_DNA"/>
</dbReference>
<dbReference type="AlphaFoldDB" id="A0A8H3WIF0"/>
<keyword evidence="2" id="KW-0378">Hydrolase</keyword>
<dbReference type="Gene3D" id="3.10.450.30">
    <property type="entry name" value="Microbial ribonucleases"/>
    <property type="match status" value="1"/>
</dbReference>